<evidence type="ECO:0000313" key="3">
    <source>
        <dbReference type="Proteomes" id="UP000075359"/>
    </source>
</evidence>
<dbReference type="InterPro" id="IPR036868">
    <property type="entry name" value="TusA-like_sf"/>
</dbReference>
<organism evidence="2 3">
    <name type="scientific">Sulfurovum riftiae</name>
    <dbReference type="NCBI Taxonomy" id="1630136"/>
    <lineage>
        <taxon>Bacteria</taxon>
        <taxon>Pseudomonadati</taxon>
        <taxon>Campylobacterota</taxon>
        <taxon>Epsilonproteobacteria</taxon>
        <taxon>Campylobacterales</taxon>
        <taxon>Sulfurovaceae</taxon>
        <taxon>Sulfurovum</taxon>
    </lineage>
</organism>
<dbReference type="InterPro" id="IPR018720">
    <property type="entry name" value="DUF2249"/>
</dbReference>
<accession>A0A151CER9</accession>
<evidence type="ECO:0000259" key="1">
    <source>
        <dbReference type="Pfam" id="PF10006"/>
    </source>
</evidence>
<dbReference type="OrthoDB" id="5335006at2"/>
<dbReference type="RefSeq" id="WP_067331391.1">
    <property type="nucleotide sequence ID" value="NZ_LNKT01000045.1"/>
</dbReference>
<name>A0A151CER9_9BACT</name>
<keyword evidence="3" id="KW-1185">Reference proteome</keyword>
<feature type="domain" description="DUF2249" evidence="1">
    <location>
        <begin position="9"/>
        <end position="74"/>
    </location>
</feature>
<dbReference type="Pfam" id="PF10006">
    <property type="entry name" value="DUF2249"/>
    <property type="match status" value="1"/>
</dbReference>
<protein>
    <recommendedName>
        <fullName evidence="1">DUF2249 domain-containing protein</fullName>
    </recommendedName>
</protein>
<evidence type="ECO:0000313" key="2">
    <source>
        <dbReference type="EMBL" id="KYJ86038.1"/>
    </source>
</evidence>
<reference evidence="2 3" key="1">
    <citation type="submission" date="2015-11" db="EMBL/GenBank/DDBJ databases">
        <title>Draft genome of Sulfurovum riftiae 1812E, a member of the Epsilonproteobacteria isolated from the tube of the deep-sea hydrothermal vent tubewom Riftia pachyptila.</title>
        <authorList>
            <person name="Vetriani C."/>
            <person name="Giovannelli D."/>
        </authorList>
    </citation>
    <scope>NUCLEOTIDE SEQUENCE [LARGE SCALE GENOMIC DNA]</scope>
    <source>
        <strain evidence="2 3">1812E</strain>
    </source>
</reference>
<dbReference type="Gene3D" id="3.30.110.40">
    <property type="entry name" value="TusA-like domain"/>
    <property type="match status" value="1"/>
</dbReference>
<dbReference type="Proteomes" id="UP000075359">
    <property type="component" value="Unassembled WGS sequence"/>
</dbReference>
<comment type="caution">
    <text evidence="2">The sequence shown here is derived from an EMBL/GenBank/DDBJ whole genome shotgun (WGS) entry which is preliminary data.</text>
</comment>
<dbReference type="AlphaFoldDB" id="A0A151CER9"/>
<dbReference type="STRING" id="1630136.AS592_01305"/>
<proteinExistence type="predicted"/>
<dbReference type="SUPFAM" id="SSF64307">
    <property type="entry name" value="SirA-like"/>
    <property type="match status" value="1"/>
</dbReference>
<sequence>MSELKKIDLDARELEHPKPLEHAIKALHELDDESYFYMLHRKNPIPLLDMAQEQGFSTLSREDDAGNWHILVAKNPAIALEELLRV</sequence>
<gene>
    <name evidence="2" type="ORF">AS592_01305</name>
</gene>
<dbReference type="EMBL" id="LNKT01000045">
    <property type="protein sequence ID" value="KYJ86038.1"/>
    <property type="molecule type" value="Genomic_DNA"/>
</dbReference>